<dbReference type="InterPro" id="IPR018490">
    <property type="entry name" value="cNMP-bd_dom_sf"/>
</dbReference>
<dbReference type="Gene3D" id="2.60.120.10">
    <property type="entry name" value="Jelly Rolls"/>
    <property type="match status" value="1"/>
</dbReference>
<proteinExistence type="predicted"/>
<comment type="caution">
    <text evidence="1">The sequence shown here is derived from an EMBL/GenBank/DDBJ whole genome shotgun (WGS) entry which is preliminary data.</text>
</comment>
<dbReference type="AlphaFoldDB" id="A0A951QID6"/>
<organism evidence="1 2">
    <name type="scientific">Cyanomargarita calcarea GSE-NOS-MK-12-04C</name>
    <dbReference type="NCBI Taxonomy" id="2839659"/>
    <lineage>
        <taxon>Bacteria</taxon>
        <taxon>Bacillati</taxon>
        <taxon>Cyanobacteriota</taxon>
        <taxon>Cyanophyceae</taxon>
        <taxon>Nostocales</taxon>
        <taxon>Cyanomargaritaceae</taxon>
        <taxon>Cyanomargarita</taxon>
    </lineage>
</organism>
<evidence type="ECO:0000313" key="1">
    <source>
        <dbReference type="EMBL" id="MBW4666602.1"/>
    </source>
</evidence>
<evidence type="ECO:0000313" key="2">
    <source>
        <dbReference type="Proteomes" id="UP000729701"/>
    </source>
</evidence>
<reference evidence="1" key="2">
    <citation type="journal article" date="2022" name="Microbiol. Resour. Announc.">
        <title>Metagenome Sequencing to Explore Phylogenomics of Terrestrial Cyanobacteria.</title>
        <authorList>
            <person name="Ward R.D."/>
            <person name="Stajich J.E."/>
            <person name="Johansen J.R."/>
            <person name="Huntemann M."/>
            <person name="Clum A."/>
            <person name="Foster B."/>
            <person name="Foster B."/>
            <person name="Roux S."/>
            <person name="Palaniappan K."/>
            <person name="Varghese N."/>
            <person name="Mukherjee S."/>
            <person name="Reddy T.B.K."/>
            <person name="Daum C."/>
            <person name="Copeland A."/>
            <person name="Chen I.A."/>
            <person name="Ivanova N.N."/>
            <person name="Kyrpides N.C."/>
            <person name="Shapiro N."/>
            <person name="Eloe-Fadrosh E.A."/>
            <person name="Pietrasiak N."/>
        </authorList>
    </citation>
    <scope>NUCLEOTIDE SEQUENCE</scope>
    <source>
        <strain evidence="1">GSE-NOS-MK-12-04C</strain>
    </source>
</reference>
<sequence length="175" mass="19867">MAALPKGECDRLLPYLELCSLQVKEFLYTDNQPIEYVYFLQSGVASLLTCMDDGTFIEVATVGNESMVGVPIFLGVQQISWQACLQIFPGDALRMRAEIFKREVTPQSPLHELLQLYTQALLNQITHLSACNRLHSLKQRCCRWLLGTTDKTGSQELMLTQESLSKILGVRRQIW</sequence>
<dbReference type="SUPFAM" id="SSF51206">
    <property type="entry name" value="cAMP-binding domain-like"/>
    <property type="match status" value="1"/>
</dbReference>
<dbReference type="EMBL" id="JAHHGZ010000003">
    <property type="protein sequence ID" value="MBW4666602.1"/>
    <property type="molecule type" value="Genomic_DNA"/>
</dbReference>
<protein>
    <submittedName>
        <fullName evidence="1">Crp/Fnr family transcriptional regulator</fullName>
    </submittedName>
</protein>
<name>A0A951QID6_9CYAN</name>
<gene>
    <name evidence="1" type="ORF">KME60_03955</name>
</gene>
<dbReference type="InterPro" id="IPR014710">
    <property type="entry name" value="RmlC-like_jellyroll"/>
</dbReference>
<dbReference type="Proteomes" id="UP000729701">
    <property type="component" value="Unassembled WGS sequence"/>
</dbReference>
<reference evidence="1" key="1">
    <citation type="submission" date="2021-05" db="EMBL/GenBank/DDBJ databases">
        <authorList>
            <person name="Pietrasiak N."/>
            <person name="Ward R."/>
            <person name="Stajich J.E."/>
            <person name="Kurbessoian T."/>
        </authorList>
    </citation>
    <scope>NUCLEOTIDE SEQUENCE</scope>
    <source>
        <strain evidence="1">GSE-NOS-MK-12-04C</strain>
    </source>
</reference>
<accession>A0A951QID6</accession>